<dbReference type="InterPro" id="IPR039426">
    <property type="entry name" value="TonB-dep_rcpt-like"/>
</dbReference>
<reference evidence="10" key="1">
    <citation type="journal article" date="2019" name="Int. J. Syst. Evol. Microbiol.">
        <title>The Global Catalogue of Microorganisms (GCM) 10K type strain sequencing project: providing services to taxonomists for standard genome sequencing and annotation.</title>
        <authorList>
            <consortium name="The Broad Institute Genomics Platform"/>
            <consortium name="The Broad Institute Genome Sequencing Center for Infectious Disease"/>
            <person name="Wu L."/>
            <person name="Ma J."/>
        </authorList>
    </citation>
    <scope>NUCLEOTIDE SEQUENCE [LARGE SCALE GENOMIC DNA]</scope>
    <source>
        <strain evidence="10">KCTC 22558</strain>
    </source>
</reference>
<keyword evidence="7" id="KW-0732">Signal</keyword>
<dbReference type="InterPro" id="IPR036942">
    <property type="entry name" value="Beta-barrel_TonB_sf"/>
</dbReference>
<evidence type="ECO:0000256" key="1">
    <source>
        <dbReference type="ARBA" id="ARBA00004571"/>
    </source>
</evidence>
<dbReference type="InterPro" id="IPR057601">
    <property type="entry name" value="Oar-like_b-barrel"/>
</dbReference>
<evidence type="ECO:0000259" key="8">
    <source>
        <dbReference type="Pfam" id="PF25183"/>
    </source>
</evidence>
<sequence>MSKLTLGLLAALATAPAFAQSTSAGLGGIVTDAGGQPVAGAEVTITHVESGTISRATTDASGRYTARGLRVGGPYTVTVSKNGVGTDTEQGIYLDLNKISTVDAALGDAGQLDTVQVVGIAGGSNVFSATKMGSGTSVNQQVIESLPSMNGNIQDYMRLDPRVAFTDRASGSISAGGQNPRFNKITIDGVSASDTFGLEGNNMPTQRQPVSMEAIEALDIDLSNYDVTIAGAAGANINAVTKSGTNEFHGSIYGTFRDGEWFGDYPARIAGSSLDVTGLPFDEYTEEMTWGATVGGPIIKDKLFFFANFEKYRQKDIGPAGGSQGTNPLASGADFNAQDVAEVQRIARDVWGFDAGSLNAGGDTELDEKALKIDWNINDNHRASVRYSKLEQTRVRPEASSASTLSLSSNWYNHEKTVESYVGQLFSDWTENFSTEFKVSFRDYSSIRVSPTTAPTIQIYFDDNVANGNDDPRGTTSSTFSGLDLIRIGTERSSPGNSLLTETWNYFGSATWTLGDHDVKFGAEYSESEIYNFFLQDSWGNYSFYVPTRNGVHDFSNLLNGRYFDYDLQANPTNPDAIAARYTNKNLSLFVQDTWYVSPNLTLTLGVRADRPEASPNPPFNACFASERVANGTGPASCPNGGFGIDNTNTYSGSFIIQPRFGFNYTFDTERPTQLRGGVGLFQGDAPQVWVGNAYSSTGMNYVSYQNLVCVDANADGRCDNGVQFSANGLNPSIPSGGAGVRNVNAIAEDFELPSVWKANLAIDHELPWYGIVASAELLMTEVKNGLFYRTLNTGAGYTDPYGRTVYWNPNSPRPFGNTSSGTTPTNPARFGNNSYFNDVYLLENTDLGRGRQFTVSLEKPFNRDSDWSWTLGYTYTQAEEVAALTSSTAGSGFGSQLGVNINEPVAGTARYEIKDRFTGALNWQHKFFGDHATQVGLFYEGRSGRPYSYIFNGDANGDNRTFNDLFYVPAGPGDVKFGSLSTTGAFTANPAMEAAFWKWLDGQQQLQAYRGRFAPENEFRAGWVNTFDLRISQELPGFFKGHKSKIWLDIQNVGNLINKDWGHIIDYGFNANVAVASLIGIHEGKYVYGYRSGTEFGQATALGLPTNADGQTNGVSQWSLQVGLKYEF</sequence>
<keyword evidence="6" id="KW-0998">Cell outer membrane</keyword>
<dbReference type="EMBL" id="BMXY01000001">
    <property type="protein sequence ID" value="GGZ54475.1"/>
    <property type="molecule type" value="Genomic_DNA"/>
</dbReference>
<dbReference type="Pfam" id="PF25183">
    <property type="entry name" value="OMP_b-brl_4"/>
    <property type="match status" value="2"/>
</dbReference>
<proteinExistence type="predicted"/>
<keyword evidence="3" id="KW-1134">Transmembrane beta strand</keyword>
<gene>
    <name evidence="9" type="primary">oar</name>
    <name evidence="9" type="ORF">GCM10008101_04670</name>
</gene>
<evidence type="ECO:0000256" key="4">
    <source>
        <dbReference type="ARBA" id="ARBA00022692"/>
    </source>
</evidence>
<evidence type="ECO:0000256" key="6">
    <source>
        <dbReference type="ARBA" id="ARBA00023237"/>
    </source>
</evidence>
<evidence type="ECO:0000313" key="9">
    <source>
        <dbReference type="EMBL" id="GGZ54475.1"/>
    </source>
</evidence>
<dbReference type="RefSeq" id="WP_189446719.1">
    <property type="nucleotide sequence ID" value="NZ_BMXY01000001.1"/>
</dbReference>
<evidence type="ECO:0000256" key="5">
    <source>
        <dbReference type="ARBA" id="ARBA00023136"/>
    </source>
</evidence>
<dbReference type="SUPFAM" id="SSF56935">
    <property type="entry name" value="Porins"/>
    <property type="match status" value="1"/>
</dbReference>
<keyword evidence="2" id="KW-0813">Transport</keyword>
<name>A0ABQ3BQX4_9GAMM</name>
<comment type="caution">
    <text evidence="9">The sequence shown here is derived from an EMBL/GenBank/DDBJ whole genome shotgun (WGS) entry which is preliminary data.</text>
</comment>
<dbReference type="Gene3D" id="2.40.170.20">
    <property type="entry name" value="TonB-dependent receptor, beta-barrel domain"/>
    <property type="match status" value="1"/>
</dbReference>
<comment type="subcellular location">
    <subcellularLocation>
        <location evidence="1">Cell outer membrane</location>
        <topology evidence="1">Multi-pass membrane protein</topology>
    </subcellularLocation>
</comment>
<keyword evidence="5" id="KW-0472">Membrane</keyword>
<protein>
    <submittedName>
        <fullName evidence="9">Oar protein</fullName>
    </submittedName>
</protein>
<dbReference type="SUPFAM" id="SSF49464">
    <property type="entry name" value="Carboxypeptidase regulatory domain-like"/>
    <property type="match status" value="1"/>
</dbReference>
<dbReference type="Pfam" id="PF13620">
    <property type="entry name" value="CarboxypepD_reg"/>
    <property type="match status" value="1"/>
</dbReference>
<dbReference type="InterPro" id="IPR008969">
    <property type="entry name" value="CarboxyPept-like_regulatory"/>
</dbReference>
<feature type="signal peptide" evidence="7">
    <location>
        <begin position="1"/>
        <end position="19"/>
    </location>
</feature>
<keyword evidence="10" id="KW-1185">Reference proteome</keyword>
<dbReference type="Gene3D" id="2.60.40.1120">
    <property type="entry name" value="Carboxypeptidase-like, regulatory domain"/>
    <property type="match status" value="1"/>
</dbReference>
<accession>A0ABQ3BQX4</accession>
<evidence type="ECO:0000256" key="2">
    <source>
        <dbReference type="ARBA" id="ARBA00022448"/>
    </source>
</evidence>
<feature type="domain" description="TonB-dependent transporter Oar-like beta-barrel" evidence="8">
    <location>
        <begin position="240"/>
        <end position="316"/>
    </location>
</feature>
<feature type="domain" description="TonB-dependent transporter Oar-like beta-barrel" evidence="8">
    <location>
        <begin position="364"/>
        <end position="1058"/>
    </location>
</feature>
<organism evidence="9 10">
    <name type="scientific">Cognatilysobacter xinjiangensis</name>
    <dbReference type="NCBI Taxonomy" id="546892"/>
    <lineage>
        <taxon>Bacteria</taxon>
        <taxon>Pseudomonadati</taxon>
        <taxon>Pseudomonadota</taxon>
        <taxon>Gammaproteobacteria</taxon>
        <taxon>Lysobacterales</taxon>
        <taxon>Lysobacteraceae</taxon>
        <taxon>Cognatilysobacter</taxon>
    </lineage>
</organism>
<evidence type="ECO:0000313" key="10">
    <source>
        <dbReference type="Proteomes" id="UP000643403"/>
    </source>
</evidence>
<keyword evidence="4" id="KW-0812">Transmembrane</keyword>
<feature type="chain" id="PRO_5046613135" evidence="7">
    <location>
        <begin position="20"/>
        <end position="1129"/>
    </location>
</feature>
<evidence type="ECO:0000256" key="3">
    <source>
        <dbReference type="ARBA" id="ARBA00022452"/>
    </source>
</evidence>
<dbReference type="PANTHER" id="PTHR30069">
    <property type="entry name" value="TONB-DEPENDENT OUTER MEMBRANE RECEPTOR"/>
    <property type="match status" value="1"/>
</dbReference>
<dbReference type="PANTHER" id="PTHR30069:SF46">
    <property type="entry name" value="OAR PROTEIN"/>
    <property type="match status" value="1"/>
</dbReference>
<evidence type="ECO:0000256" key="7">
    <source>
        <dbReference type="SAM" id="SignalP"/>
    </source>
</evidence>
<dbReference type="Proteomes" id="UP000643403">
    <property type="component" value="Unassembled WGS sequence"/>
</dbReference>